<keyword evidence="4" id="KW-0255">Endonuclease</keyword>
<protein>
    <submittedName>
        <fullName evidence="11">Uncharacterized protein LOC116550065</fullName>
    </submittedName>
</protein>
<dbReference type="InterPro" id="IPR001584">
    <property type="entry name" value="Integrase_cat-core"/>
</dbReference>
<evidence type="ECO:0000256" key="3">
    <source>
        <dbReference type="ARBA" id="ARBA00022722"/>
    </source>
</evidence>
<dbReference type="GO" id="GO:0004523">
    <property type="term" value="F:RNA-DNA hybrid ribonuclease activity"/>
    <property type="evidence" value="ECO:0007669"/>
    <property type="project" value="InterPro"/>
</dbReference>
<dbReference type="GO" id="GO:0003964">
    <property type="term" value="F:RNA-directed DNA polymerase activity"/>
    <property type="evidence" value="ECO:0007669"/>
    <property type="project" value="UniProtKB-KW"/>
</dbReference>
<dbReference type="Gene3D" id="1.10.340.70">
    <property type="match status" value="1"/>
</dbReference>
<keyword evidence="1" id="KW-0808">Transferase</keyword>
<dbReference type="InterPro" id="IPR012337">
    <property type="entry name" value="RNaseH-like_sf"/>
</dbReference>
<dbReference type="InterPro" id="IPR036397">
    <property type="entry name" value="RNaseH_sf"/>
</dbReference>
<dbReference type="Pfam" id="PF17921">
    <property type="entry name" value="Integrase_H2C2"/>
    <property type="match status" value="1"/>
</dbReference>
<dbReference type="GO" id="GO:0003676">
    <property type="term" value="F:nucleic acid binding"/>
    <property type="evidence" value="ECO:0007669"/>
    <property type="project" value="InterPro"/>
</dbReference>
<sequence>MIWKERGFLTTKGTPVLNGKLIANLIQAVQLPNKVAIIHRRGHQTIGSTVAMGNALADRVAKDTAKNHPPPACLYFLSRSYKPYYSDREKQTLQSTPGVTFKDEWAFKHNLLILPKQQQTQIIQDIHNSRHIGPKALLHFLSPLLHPDGLSQTIHEVHTECLTCAKVNPQGSCHPRKQLHQLRGFLPGQDWQIDFTHMPKHKQYRYLLTIVDTFSGWIEAYPTASESAGTVATHLIQDIIPRFELPATIQSDNGPAFISKVTNAVSTSLGIRWKLHTAYHPQSSGKVERANGLIKEQLTKLMLELRQSWVTLLPIALARLRAGPRGPSQLSPFELLYGRPFLLSTPPPPDAAPLEGYLPYFTPLRSLLREHANASLPQPTQPSEGTQKISPGDSVLIKSLTPKPLTPKWEGPYTVILTTPSAIKIAEVPSWIHLSRVKKAVHGPLPAGGPLLLALYLLNLPKPNQGGFGSGYNPNQVLEAVYREPCNCKGGFVSSVPGTYQSTIDCGTMTAYLVYGNNQKPEYKCLKKPTLTLIPPGSPLPSCNCSSTVYQSIHSSCYNQYATCLRGNTTYFTAQVIRRRAGSFGGDWASSTPLGISYKHASAGCPTPSRQAVCWQTKPTIGVSDGGGPHDQMKSHHLKETLKTLFPTLSYHPLSLPKSRRLDLDRSTQSLLKAVHSFLLHGNPYALGSARPCQPQPQWDPSAPFPSSTHRERL</sequence>
<dbReference type="GeneID" id="116550065"/>
<keyword evidence="5" id="KW-0378">Hydrolase</keyword>
<dbReference type="GO" id="GO:0015074">
    <property type="term" value="P:DNA integration"/>
    <property type="evidence" value="ECO:0007669"/>
    <property type="project" value="InterPro"/>
</dbReference>
<evidence type="ECO:0000256" key="4">
    <source>
        <dbReference type="ARBA" id="ARBA00022759"/>
    </source>
</evidence>
<dbReference type="Pfam" id="PF00429">
    <property type="entry name" value="TLV_coat"/>
    <property type="match status" value="1"/>
</dbReference>
<feature type="domain" description="Integrase catalytic" evidence="9">
    <location>
        <begin position="183"/>
        <end position="340"/>
    </location>
</feature>
<dbReference type="InterPro" id="IPR018154">
    <property type="entry name" value="TLV/ENV_coat_polyprotein"/>
</dbReference>
<reference evidence="11" key="1">
    <citation type="submission" date="2025-08" db="UniProtKB">
        <authorList>
            <consortium name="RefSeq"/>
        </authorList>
    </citation>
    <scope>IDENTIFICATION</scope>
    <source>
        <tissue evidence="11">Blood</tissue>
    </source>
</reference>
<dbReference type="InterPro" id="IPR002156">
    <property type="entry name" value="RNaseH_domain"/>
</dbReference>
<keyword evidence="3" id="KW-0540">Nuclease</keyword>
<dbReference type="Gene3D" id="3.30.420.10">
    <property type="entry name" value="Ribonuclease H-like superfamily/Ribonuclease H"/>
    <property type="match status" value="2"/>
</dbReference>
<dbReference type="Gene3D" id="2.30.30.850">
    <property type="match status" value="1"/>
</dbReference>
<gene>
    <name evidence="11" type="primary">LOC116550065</name>
</gene>
<dbReference type="Proteomes" id="UP000504640">
    <property type="component" value="Unplaced"/>
</dbReference>
<dbReference type="RefSeq" id="XP_032131677.1">
    <property type="nucleotide sequence ID" value="XM_032275786.1"/>
</dbReference>
<dbReference type="PROSITE" id="PS50879">
    <property type="entry name" value="RNASE_H_1"/>
    <property type="match status" value="1"/>
</dbReference>
<dbReference type="PANTHER" id="PTHR41694:SF5">
    <property type="entry name" value="RIBONUCLEASE H"/>
    <property type="match status" value="1"/>
</dbReference>
<dbReference type="PROSITE" id="PS50994">
    <property type="entry name" value="INTEGRASE"/>
    <property type="match status" value="1"/>
</dbReference>
<keyword evidence="6" id="KW-0695">RNA-directed DNA polymerase</keyword>
<evidence type="ECO:0000256" key="7">
    <source>
        <dbReference type="SAM" id="MobiDB-lite"/>
    </source>
</evidence>
<evidence type="ECO:0000259" key="9">
    <source>
        <dbReference type="PROSITE" id="PS50994"/>
    </source>
</evidence>
<evidence type="ECO:0000259" key="8">
    <source>
        <dbReference type="PROSITE" id="PS50879"/>
    </source>
</evidence>
<keyword evidence="10" id="KW-1185">Reference proteome</keyword>
<dbReference type="AlphaFoldDB" id="A0A6J3HNU0"/>
<feature type="domain" description="RNase H type-1" evidence="8">
    <location>
        <begin position="1"/>
        <end position="66"/>
    </location>
</feature>
<proteinExistence type="predicted"/>
<accession>A0A6J3HNU0</accession>
<organism evidence="10 11">
    <name type="scientific">Sapajus apella</name>
    <name type="common">Brown-capped capuchin</name>
    <name type="synonym">Cebus apella</name>
    <dbReference type="NCBI Taxonomy" id="9515"/>
    <lineage>
        <taxon>Eukaryota</taxon>
        <taxon>Metazoa</taxon>
        <taxon>Chordata</taxon>
        <taxon>Craniata</taxon>
        <taxon>Vertebrata</taxon>
        <taxon>Euteleostomi</taxon>
        <taxon>Mammalia</taxon>
        <taxon>Eutheria</taxon>
        <taxon>Euarchontoglires</taxon>
        <taxon>Primates</taxon>
        <taxon>Haplorrhini</taxon>
        <taxon>Platyrrhini</taxon>
        <taxon>Cebidae</taxon>
        <taxon>Cebinae</taxon>
        <taxon>Sapajus</taxon>
    </lineage>
</organism>
<feature type="region of interest" description="Disordered" evidence="7">
    <location>
        <begin position="691"/>
        <end position="714"/>
    </location>
</feature>
<evidence type="ECO:0000313" key="10">
    <source>
        <dbReference type="Proteomes" id="UP000504640"/>
    </source>
</evidence>
<evidence type="ECO:0000256" key="6">
    <source>
        <dbReference type="ARBA" id="ARBA00022918"/>
    </source>
</evidence>
<evidence type="ECO:0000256" key="1">
    <source>
        <dbReference type="ARBA" id="ARBA00022679"/>
    </source>
</evidence>
<dbReference type="SUPFAM" id="SSF53098">
    <property type="entry name" value="Ribonuclease H-like"/>
    <property type="match status" value="2"/>
</dbReference>
<keyword evidence="2" id="KW-0548">Nucleotidyltransferase</keyword>
<evidence type="ECO:0000313" key="11">
    <source>
        <dbReference type="RefSeq" id="XP_032131677.1"/>
    </source>
</evidence>
<dbReference type="InterPro" id="IPR040643">
    <property type="entry name" value="MLVIN_C"/>
</dbReference>
<name>A0A6J3HNU0_SAPAP</name>
<dbReference type="Pfam" id="PF00665">
    <property type="entry name" value="rve"/>
    <property type="match status" value="1"/>
</dbReference>
<dbReference type="Pfam" id="PF18697">
    <property type="entry name" value="MLVIN_C"/>
    <property type="match status" value="1"/>
</dbReference>
<evidence type="ECO:0000256" key="5">
    <source>
        <dbReference type="ARBA" id="ARBA00022801"/>
    </source>
</evidence>
<evidence type="ECO:0000256" key="2">
    <source>
        <dbReference type="ARBA" id="ARBA00022695"/>
    </source>
</evidence>
<dbReference type="PANTHER" id="PTHR41694">
    <property type="entry name" value="ENDOGENOUS RETROVIRUS GROUP K MEMBER POL PROTEIN"/>
    <property type="match status" value="1"/>
</dbReference>
<dbReference type="InterPro" id="IPR041588">
    <property type="entry name" value="Integrase_H2C2"/>
</dbReference>